<dbReference type="SMART" id="SM00448">
    <property type="entry name" value="REC"/>
    <property type="match status" value="1"/>
</dbReference>
<dbReference type="CDD" id="cd17618">
    <property type="entry name" value="REC_OmpR_PhoB"/>
    <property type="match status" value="1"/>
</dbReference>
<dbReference type="InterPro" id="IPR001867">
    <property type="entry name" value="OmpR/PhoB-type_DNA-bd"/>
</dbReference>
<dbReference type="InterPro" id="IPR011879">
    <property type="entry name" value="Sig_transdc_resp-reg_PhoB"/>
</dbReference>
<dbReference type="GO" id="GO:0032993">
    <property type="term" value="C:protein-DNA complex"/>
    <property type="evidence" value="ECO:0007669"/>
    <property type="project" value="TreeGrafter"/>
</dbReference>
<keyword evidence="5 13" id="KW-0597">Phosphoprotein</keyword>
<dbReference type="GO" id="GO:0000976">
    <property type="term" value="F:transcription cis-regulatory region binding"/>
    <property type="evidence" value="ECO:0007669"/>
    <property type="project" value="TreeGrafter"/>
</dbReference>
<keyword evidence="8" id="KW-0805">Transcription regulation</keyword>
<dbReference type="SUPFAM" id="SSF46894">
    <property type="entry name" value="C-terminal effector domain of the bipartite response regulators"/>
    <property type="match status" value="1"/>
</dbReference>
<dbReference type="Gene3D" id="3.40.50.2300">
    <property type="match status" value="1"/>
</dbReference>
<keyword evidence="11" id="KW-0804">Transcription</keyword>
<dbReference type="Pfam" id="PF00072">
    <property type="entry name" value="Response_reg"/>
    <property type="match status" value="1"/>
</dbReference>
<evidence type="ECO:0000313" key="17">
    <source>
        <dbReference type="EMBL" id="SNS73487.1"/>
    </source>
</evidence>
<dbReference type="InterPro" id="IPR036388">
    <property type="entry name" value="WH-like_DNA-bd_sf"/>
</dbReference>
<keyword evidence="10" id="KW-0010">Activator</keyword>
<dbReference type="AlphaFoldDB" id="A0A239GWI6"/>
<evidence type="ECO:0000256" key="8">
    <source>
        <dbReference type="ARBA" id="ARBA00023015"/>
    </source>
</evidence>
<feature type="domain" description="OmpR/PhoB-type" evidence="16">
    <location>
        <begin position="132"/>
        <end position="228"/>
    </location>
</feature>
<evidence type="ECO:0000256" key="13">
    <source>
        <dbReference type="PROSITE-ProRule" id="PRU00169"/>
    </source>
</evidence>
<evidence type="ECO:0000256" key="14">
    <source>
        <dbReference type="PROSITE-ProRule" id="PRU01091"/>
    </source>
</evidence>
<evidence type="ECO:0000256" key="1">
    <source>
        <dbReference type="ARBA" id="ARBA00004496"/>
    </source>
</evidence>
<comment type="subcellular location">
    <subcellularLocation>
        <location evidence="1">Cytoplasm</location>
    </subcellularLocation>
</comment>
<dbReference type="GO" id="GO:0006355">
    <property type="term" value="P:regulation of DNA-templated transcription"/>
    <property type="evidence" value="ECO:0007669"/>
    <property type="project" value="InterPro"/>
</dbReference>
<keyword evidence="4" id="KW-0963">Cytoplasm</keyword>
<dbReference type="EMBL" id="FZOT01000005">
    <property type="protein sequence ID" value="SNS73487.1"/>
    <property type="molecule type" value="Genomic_DNA"/>
</dbReference>
<name>A0A239GWI6_9BURK</name>
<dbReference type="PROSITE" id="PS51755">
    <property type="entry name" value="OMPR_PHOB"/>
    <property type="match status" value="1"/>
</dbReference>
<evidence type="ECO:0000256" key="12">
    <source>
        <dbReference type="ARBA" id="ARBA00024735"/>
    </source>
</evidence>
<dbReference type="Gene3D" id="6.10.250.690">
    <property type="match status" value="1"/>
</dbReference>
<accession>A0A239GWI6</accession>
<feature type="domain" description="Response regulatory" evidence="15">
    <location>
        <begin position="7"/>
        <end position="123"/>
    </location>
</feature>
<dbReference type="NCBIfam" id="TIGR02154">
    <property type="entry name" value="PhoB"/>
    <property type="match status" value="1"/>
</dbReference>
<dbReference type="Proteomes" id="UP000198284">
    <property type="component" value="Unassembled WGS sequence"/>
</dbReference>
<evidence type="ECO:0000256" key="6">
    <source>
        <dbReference type="ARBA" id="ARBA00022592"/>
    </source>
</evidence>
<dbReference type="CDD" id="cd00383">
    <property type="entry name" value="trans_reg_C"/>
    <property type="match status" value="1"/>
</dbReference>
<organism evidence="17 18">
    <name type="scientific">Noviherbaspirillum humi</name>
    <dbReference type="NCBI Taxonomy" id="1688639"/>
    <lineage>
        <taxon>Bacteria</taxon>
        <taxon>Pseudomonadati</taxon>
        <taxon>Pseudomonadota</taxon>
        <taxon>Betaproteobacteria</taxon>
        <taxon>Burkholderiales</taxon>
        <taxon>Oxalobacteraceae</taxon>
        <taxon>Noviherbaspirillum</taxon>
    </lineage>
</organism>
<keyword evidence="6" id="KW-0592">Phosphate transport</keyword>
<dbReference type="PANTHER" id="PTHR48111">
    <property type="entry name" value="REGULATOR OF RPOS"/>
    <property type="match status" value="1"/>
</dbReference>
<feature type="modified residue" description="4-aspartylphosphate" evidence="13">
    <location>
        <position position="56"/>
    </location>
</feature>
<proteinExistence type="predicted"/>
<dbReference type="InterPro" id="IPR039420">
    <property type="entry name" value="WalR-like"/>
</dbReference>
<dbReference type="OrthoDB" id="9802426at2"/>
<sequence length="233" mass="26035">MPVERNTVLLVEDEPAIVELVRFSLQDAGIEVIVATSAEEALERLQQRLPHLLLLDWMLPGESGLQFLRRLRAQPRLQALPVIMLTAKSMEEDKIAGLDGGADDYITKPFSPRELVSRIRALLRRRLPEQALEAMEAGPILLDPATCSVTVDGRRAEIGQAEYRLLKFLMAHGGRVFSRSQLLDKVWGDHVAIEERTVDVHILRLRKALGDGEAWIQTVRGVGYRFADPASAS</sequence>
<evidence type="ECO:0000256" key="2">
    <source>
        <dbReference type="ARBA" id="ARBA00013332"/>
    </source>
</evidence>
<evidence type="ECO:0000256" key="9">
    <source>
        <dbReference type="ARBA" id="ARBA00023125"/>
    </source>
</evidence>
<evidence type="ECO:0000256" key="10">
    <source>
        <dbReference type="ARBA" id="ARBA00023159"/>
    </source>
</evidence>
<dbReference type="SUPFAM" id="SSF52172">
    <property type="entry name" value="CheY-like"/>
    <property type="match status" value="1"/>
</dbReference>
<keyword evidence="9 14" id="KW-0238">DNA-binding</keyword>
<dbReference type="RefSeq" id="WP_089399360.1">
    <property type="nucleotide sequence ID" value="NZ_FZOT01000005.1"/>
</dbReference>
<feature type="DNA-binding region" description="OmpR/PhoB-type" evidence="14">
    <location>
        <begin position="132"/>
        <end position="228"/>
    </location>
</feature>
<evidence type="ECO:0000256" key="4">
    <source>
        <dbReference type="ARBA" id="ARBA00022490"/>
    </source>
</evidence>
<dbReference type="InterPro" id="IPR011006">
    <property type="entry name" value="CheY-like_superfamily"/>
</dbReference>
<protein>
    <recommendedName>
        <fullName evidence="2">Phosphate regulon transcriptional regulatory protein PhoB</fullName>
    </recommendedName>
</protein>
<dbReference type="SMART" id="SM00862">
    <property type="entry name" value="Trans_reg_C"/>
    <property type="match status" value="1"/>
</dbReference>
<evidence type="ECO:0000256" key="3">
    <source>
        <dbReference type="ARBA" id="ARBA00022448"/>
    </source>
</evidence>
<evidence type="ECO:0000256" key="7">
    <source>
        <dbReference type="ARBA" id="ARBA00023012"/>
    </source>
</evidence>
<evidence type="ECO:0000256" key="5">
    <source>
        <dbReference type="ARBA" id="ARBA00022553"/>
    </source>
</evidence>
<reference evidence="17 18" key="1">
    <citation type="submission" date="2017-06" db="EMBL/GenBank/DDBJ databases">
        <authorList>
            <person name="Kim H.J."/>
            <person name="Triplett B.A."/>
        </authorList>
    </citation>
    <scope>NUCLEOTIDE SEQUENCE [LARGE SCALE GENOMIC DNA]</scope>
    <source>
        <strain evidence="17 18">U15</strain>
    </source>
</reference>
<dbReference type="PROSITE" id="PS50110">
    <property type="entry name" value="RESPONSE_REGULATORY"/>
    <property type="match status" value="1"/>
</dbReference>
<dbReference type="Pfam" id="PF00486">
    <property type="entry name" value="Trans_reg_C"/>
    <property type="match status" value="1"/>
</dbReference>
<dbReference type="InterPro" id="IPR016032">
    <property type="entry name" value="Sig_transdc_resp-reg_C-effctor"/>
</dbReference>
<dbReference type="GO" id="GO:0000156">
    <property type="term" value="F:phosphorelay response regulator activity"/>
    <property type="evidence" value="ECO:0007669"/>
    <property type="project" value="InterPro"/>
</dbReference>
<dbReference type="PANTHER" id="PTHR48111:SF40">
    <property type="entry name" value="PHOSPHATE REGULON TRANSCRIPTIONAL REGULATORY PROTEIN PHOB"/>
    <property type="match status" value="1"/>
</dbReference>
<dbReference type="Gene3D" id="1.10.10.10">
    <property type="entry name" value="Winged helix-like DNA-binding domain superfamily/Winged helix DNA-binding domain"/>
    <property type="match status" value="1"/>
</dbReference>
<evidence type="ECO:0000313" key="18">
    <source>
        <dbReference type="Proteomes" id="UP000198284"/>
    </source>
</evidence>
<dbReference type="FunFam" id="3.40.50.2300:FF:000001">
    <property type="entry name" value="DNA-binding response regulator PhoB"/>
    <property type="match status" value="1"/>
</dbReference>
<dbReference type="InterPro" id="IPR001789">
    <property type="entry name" value="Sig_transdc_resp-reg_receiver"/>
</dbReference>
<evidence type="ECO:0000259" key="16">
    <source>
        <dbReference type="PROSITE" id="PS51755"/>
    </source>
</evidence>
<keyword evidence="7" id="KW-0902">Two-component regulatory system</keyword>
<gene>
    <name evidence="17" type="ORF">SAMN06265795_105227</name>
</gene>
<keyword evidence="18" id="KW-1185">Reference proteome</keyword>
<evidence type="ECO:0000259" key="15">
    <source>
        <dbReference type="PROSITE" id="PS50110"/>
    </source>
</evidence>
<comment type="function">
    <text evidence="12">This protein is a positive regulator for the phosphate regulon. Transcription of this operon is positively regulated by PhoB and PhoR when phosphate is limited.</text>
</comment>
<evidence type="ECO:0000256" key="11">
    <source>
        <dbReference type="ARBA" id="ARBA00023163"/>
    </source>
</evidence>
<keyword evidence="3" id="KW-0813">Transport</keyword>
<dbReference type="GO" id="GO:0006817">
    <property type="term" value="P:phosphate ion transport"/>
    <property type="evidence" value="ECO:0007669"/>
    <property type="project" value="UniProtKB-KW"/>
</dbReference>
<dbReference type="GO" id="GO:0005829">
    <property type="term" value="C:cytosol"/>
    <property type="evidence" value="ECO:0007669"/>
    <property type="project" value="TreeGrafter"/>
</dbReference>